<dbReference type="Gene3D" id="3.10.450.50">
    <property type="match status" value="1"/>
</dbReference>
<comment type="pathway">
    <text evidence="12 15">Amino-acid biosynthesis; L-valine biosynthesis; L-valine from pyruvate: step 3/4.</text>
</comment>
<dbReference type="GO" id="GO:0051537">
    <property type="term" value="F:2 iron, 2 sulfur cluster binding"/>
    <property type="evidence" value="ECO:0007669"/>
    <property type="project" value="UniProtKB-UniRule"/>
</dbReference>
<dbReference type="HAMAP" id="MF_00012">
    <property type="entry name" value="IlvD"/>
    <property type="match status" value="1"/>
</dbReference>
<dbReference type="RefSeq" id="WP_165108055.1">
    <property type="nucleotide sequence ID" value="NZ_JAAKYA010000072.1"/>
</dbReference>
<comment type="cofactor">
    <cofactor evidence="15">
        <name>[2Fe-2S] cluster</name>
        <dbReference type="ChEBI" id="CHEBI:190135"/>
    </cofactor>
    <text evidence="15">Binds 1 [2Fe-2S] cluster per subunit. This cluster acts as a Lewis acid cofactor.</text>
</comment>
<evidence type="ECO:0000259" key="16">
    <source>
        <dbReference type="Pfam" id="PF00920"/>
    </source>
</evidence>
<dbReference type="UniPathway" id="UPA00049">
    <property type="reaction ID" value="UER00061"/>
</dbReference>
<dbReference type="GO" id="GO:0005829">
    <property type="term" value="C:cytosol"/>
    <property type="evidence" value="ECO:0007669"/>
    <property type="project" value="TreeGrafter"/>
</dbReference>
<evidence type="ECO:0000256" key="3">
    <source>
        <dbReference type="ARBA" id="ARBA00022605"/>
    </source>
</evidence>
<comment type="cofactor">
    <cofactor evidence="1 15">
        <name>Mg(2+)</name>
        <dbReference type="ChEBI" id="CHEBI:18420"/>
    </cofactor>
</comment>
<keyword evidence="4 15" id="KW-0001">2Fe-2S</keyword>
<dbReference type="GO" id="GO:0000287">
    <property type="term" value="F:magnesium ion binding"/>
    <property type="evidence" value="ECO:0007669"/>
    <property type="project" value="UniProtKB-UniRule"/>
</dbReference>
<dbReference type="Gene3D" id="3.50.30.80">
    <property type="entry name" value="IlvD/EDD C-terminal domain-like"/>
    <property type="match status" value="1"/>
</dbReference>
<dbReference type="GO" id="GO:0009099">
    <property type="term" value="P:L-valine biosynthetic process"/>
    <property type="evidence" value="ECO:0007669"/>
    <property type="project" value="UniProtKB-UniRule"/>
</dbReference>
<evidence type="ECO:0000256" key="2">
    <source>
        <dbReference type="ARBA" id="ARBA00006486"/>
    </source>
</evidence>
<feature type="active site" description="Proton acceptor" evidence="15">
    <location>
        <position position="670"/>
    </location>
</feature>
<comment type="function">
    <text evidence="15">Functions in the biosynthesis of branched-chain amino acids. Catalyzes the dehydration of (2R,3R)-2,3-dihydroxy-3-methylpentanoate (2,3-dihydroxy-3-methylvalerate) into 2-oxo-3-methylpentanoate (2-oxo-3-methylvalerate) and of (2R)-2,3-dihydroxy-3-methylbutanoate (2,3-dihydroxyisovalerate) into 2-oxo-3-methylbutanoate (2-oxoisovalerate), the penultimate precursor to L-isoleucine and L-valine, respectively.</text>
</comment>
<evidence type="ECO:0000256" key="14">
    <source>
        <dbReference type="ARBA" id="ARBA00029490"/>
    </source>
</evidence>
<comment type="catalytic activity">
    <reaction evidence="15">
        <text>(2R,3R)-2,3-dihydroxy-3-methylpentanoate = (S)-3-methyl-2-oxopentanoate + H2O</text>
        <dbReference type="Rhea" id="RHEA:27694"/>
        <dbReference type="ChEBI" id="CHEBI:15377"/>
        <dbReference type="ChEBI" id="CHEBI:35146"/>
        <dbReference type="ChEBI" id="CHEBI:49258"/>
        <dbReference type="EC" id="4.2.1.9"/>
    </reaction>
</comment>
<dbReference type="Proteomes" id="UP000477311">
    <property type="component" value="Unassembled WGS sequence"/>
</dbReference>
<dbReference type="InterPro" id="IPR032710">
    <property type="entry name" value="NTF2-like_dom_sf"/>
</dbReference>
<evidence type="ECO:0000256" key="13">
    <source>
        <dbReference type="ARBA" id="ARBA00029437"/>
    </source>
</evidence>
<dbReference type="GO" id="GO:0004160">
    <property type="term" value="F:dihydroxy-acid dehydratase activity"/>
    <property type="evidence" value="ECO:0007669"/>
    <property type="project" value="UniProtKB-UniRule"/>
</dbReference>
<evidence type="ECO:0000256" key="8">
    <source>
        <dbReference type="ARBA" id="ARBA00023014"/>
    </source>
</evidence>
<comment type="similarity">
    <text evidence="2 15">Belongs to the IlvD/Edd family.</text>
</comment>
<feature type="binding site" evidence="15">
    <location>
        <position position="644"/>
    </location>
    <ligand>
        <name>Mg(2+)</name>
        <dbReference type="ChEBI" id="CHEBI:18420"/>
    </ligand>
</feature>
<evidence type="ECO:0000256" key="5">
    <source>
        <dbReference type="ARBA" id="ARBA00022723"/>
    </source>
</evidence>
<evidence type="ECO:0000313" key="19">
    <source>
        <dbReference type="Proteomes" id="UP000477311"/>
    </source>
</evidence>
<evidence type="ECO:0000256" key="4">
    <source>
        <dbReference type="ARBA" id="ARBA00022714"/>
    </source>
</evidence>
<proteinExistence type="inferred from homology"/>
<dbReference type="PANTHER" id="PTHR43661">
    <property type="entry name" value="D-XYLONATE DEHYDRATASE"/>
    <property type="match status" value="1"/>
</dbReference>
<evidence type="ECO:0000256" key="9">
    <source>
        <dbReference type="ARBA" id="ARBA00023239"/>
    </source>
</evidence>
<comment type="pathway">
    <text evidence="13 15">Amino-acid biosynthesis; L-isoleucine biosynthesis; L-isoleucine from 2-oxobutanoate: step 3/4.</text>
</comment>
<dbReference type="InterPro" id="IPR000581">
    <property type="entry name" value="ILV_EDD_N"/>
</dbReference>
<protein>
    <recommendedName>
        <fullName evidence="14 15">Dihydroxy-acid dehydratase</fullName>
        <shortName evidence="15">DAD</shortName>
        <ecNumber evidence="14 15">4.2.1.9</ecNumber>
    </recommendedName>
</protein>
<dbReference type="InterPro" id="IPR042096">
    <property type="entry name" value="Dihydro-acid_dehy_C"/>
</dbReference>
<evidence type="ECO:0000256" key="11">
    <source>
        <dbReference type="ARBA" id="ARBA00029304"/>
    </source>
</evidence>
<dbReference type="EC" id="4.2.1.9" evidence="14 15"/>
<comment type="caution">
    <text evidence="18">The sequence shown here is derived from an EMBL/GenBank/DDBJ whole genome shotgun (WGS) entry which is preliminary data.</text>
</comment>
<dbReference type="InterPro" id="IPR004404">
    <property type="entry name" value="DihydroxyA_deHydtase"/>
</dbReference>
<evidence type="ECO:0000256" key="12">
    <source>
        <dbReference type="ARBA" id="ARBA00029436"/>
    </source>
</evidence>
<keyword evidence="5 15" id="KW-0479">Metal-binding</keyword>
<evidence type="ECO:0000256" key="15">
    <source>
        <dbReference type="HAMAP-Rule" id="MF_00012"/>
    </source>
</evidence>
<keyword evidence="6 15" id="KW-0460">Magnesium</keyword>
<dbReference type="FunFam" id="3.50.30.80:FF:000001">
    <property type="entry name" value="Dihydroxy-acid dehydratase"/>
    <property type="match status" value="1"/>
</dbReference>
<feature type="domain" description="Dihydroxy-acid/6-phosphogluconate dehydratase C-terminal" evidence="17">
    <location>
        <begin position="553"/>
        <end position="750"/>
    </location>
</feature>
<dbReference type="UniPathway" id="UPA00047">
    <property type="reaction ID" value="UER00057"/>
</dbReference>
<dbReference type="InterPro" id="IPR037237">
    <property type="entry name" value="IlvD/EDD_N"/>
</dbReference>
<evidence type="ECO:0000256" key="10">
    <source>
        <dbReference type="ARBA" id="ARBA00023304"/>
    </source>
</evidence>
<sequence>MRSDIIKRGLERAPHRALLRATGVIESEADFDKPFIAICNSYTDCIPGHAHLNEVGQLMKRLVRAAGGVPFLFNTIGVDDGIAMGHAGMKYSLPSRELIADCVESMVRAHCFDGMICIPNCDKIVPGMLMAAMRLNIPTLFVSGGPMAAGIARTVEESELPVHLRPAAAKADLISVFKGVGAVQTGQLSEEQLRQLEQAACPTCGSCSGMFTANSMNCLCEALGLALPGNGTILAVSKEREALYEWAARQILKLIEWDLKPRDIATLEAFDNAITLDVAMGGSTNTILHTLAIAREAGIPYDIGRIDQISRRVPCLCKVSPSSDYHIQDVHRAGGIHTILGELKRAGLLHLECKTVTGKTLGENIDEWDVRSPRCTPWARVARVSGASALVVDPDDPLGPAARTAAGHLVPKPLLFFPAEPLAITLWRFAAAWNSGNSEVLTLLLSPRAGLHMPDGSTLRGRDAVAAALEQRLKEARGWVRAELARLRNDPVLLFWQYHKDGSRSRHALLRVRRFRDWTLHQAEFDMNPARLRKAQPAGLIPHDPVFLFDPADCIRSPANAYSPDGGLAILYGQLAPEGAVVKTAGISQAFKDHCGPDFVFEGPCVIFESQEEACEGILSGRVKPGDVVIIRNEGPRGGPGMQEMLAPTSYIMGMGLGDHVVLITDGRFSGGTSGACIGHVSPEAAEGGPIGLLRPGDRVRIDFPNRRMDILVPESELEERRRSWKPLQRELTGWLARYQKLVTNASQGAVLRA</sequence>
<evidence type="ECO:0000256" key="6">
    <source>
        <dbReference type="ARBA" id="ARBA00022842"/>
    </source>
</evidence>
<evidence type="ECO:0000313" key="18">
    <source>
        <dbReference type="EMBL" id="NGO39814.1"/>
    </source>
</evidence>
<dbReference type="SUPFAM" id="SSF143975">
    <property type="entry name" value="IlvD/EDD N-terminal domain-like"/>
    <property type="match status" value="1"/>
</dbReference>
<reference evidence="18 19" key="1">
    <citation type="submission" date="2020-02" db="EMBL/GenBank/DDBJ databases">
        <title>Draft genome sequence of Limisphaera ngatamarikiensis NGM72.4T, a thermophilic Verrucomicrobia grouped in subdivision 3.</title>
        <authorList>
            <person name="Carere C.R."/>
            <person name="Steen J."/>
            <person name="Hugenholtz P."/>
            <person name="Stott M.B."/>
        </authorList>
    </citation>
    <scope>NUCLEOTIDE SEQUENCE [LARGE SCALE GENOMIC DNA]</scope>
    <source>
        <strain evidence="18 19">NGM72.4</strain>
    </source>
</reference>
<evidence type="ECO:0000259" key="17">
    <source>
        <dbReference type="Pfam" id="PF24877"/>
    </source>
</evidence>
<dbReference type="Pfam" id="PF24877">
    <property type="entry name" value="ILV_EDD_C"/>
    <property type="match status" value="1"/>
</dbReference>
<evidence type="ECO:0000256" key="7">
    <source>
        <dbReference type="ARBA" id="ARBA00023004"/>
    </source>
</evidence>
<dbReference type="SUPFAM" id="SSF54427">
    <property type="entry name" value="NTF2-like"/>
    <property type="match status" value="1"/>
</dbReference>
<dbReference type="EMBL" id="JAAKYA010000072">
    <property type="protein sequence ID" value="NGO39814.1"/>
    <property type="molecule type" value="Genomic_DNA"/>
</dbReference>
<comment type="catalytic activity">
    <reaction evidence="11">
        <text>(2R)-2,3-dihydroxy-3-methylbutanoate = 3-methyl-2-oxobutanoate + H2O</text>
        <dbReference type="Rhea" id="RHEA:24809"/>
        <dbReference type="ChEBI" id="CHEBI:11851"/>
        <dbReference type="ChEBI" id="CHEBI:15377"/>
        <dbReference type="ChEBI" id="CHEBI:49072"/>
        <dbReference type="EC" id="4.2.1.9"/>
    </reaction>
    <physiologicalReaction direction="left-to-right" evidence="11">
        <dbReference type="Rhea" id="RHEA:24810"/>
    </physiologicalReaction>
</comment>
<feature type="domain" description="Dihydroxy-acid/6-phosphogluconate dehydratase N-terminal" evidence="16">
    <location>
        <begin position="33"/>
        <end position="364"/>
    </location>
</feature>
<dbReference type="SUPFAM" id="SSF52016">
    <property type="entry name" value="LeuD/IlvD-like"/>
    <property type="match status" value="1"/>
</dbReference>
<keyword evidence="7 15" id="KW-0408">Iron</keyword>
<name>A0A6M1RWT2_9BACT</name>
<dbReference type="InterPro" id="IPR020558">
    <property type="entry name" value="DiOHA_6PGluconate_deHydtase_CS"/>
</dbReference>
<dbReference type="Pfam" id="PF00920">
    <property type="entry name" value="ILVD_EDD_N"/>
    <property type="match status" value="1"/>
</dbReference>
<dbReference type="PROSITE" id="PS00886">
    <property type="entry name" value="ILVD_EDD_1"/>
    <property type="match status" value="1"/>
</dbReference>
<dbReference type="AlphaFoldDB" id="A0A6M1RWT2"/>
<keyword evidence="9 15" id="KW-0456">Lyase</keyword>
<keyword evidence="19" id="KW-1185">Reference proteome</keyword>
<comment type="caution">
    <text evidence="15">Lacks conserved residue(s) required for the propagation of feature annotation.</text>
</comment>
<keyword evidence="10 15" id="KW-0100">Branched-chain amino acid biosynthesis</keyword>
<organism evidence="18 19">
    <name type="scientific">Limisphaera ngatamarikiensis</name>
    <dbReference type="NCBI Taxonomy" id="1324935"/>
    <lineage>
        <taxon>Bacteria</taxon>
        <taxon>Pseudomonadati</taxon>
        <taxon>Verrucomicrobiota</taxon>
        <taxon>Verrucomicrobiia</taxon>
        <taxon>Limisphaerales</taxon>
        <taxon>Limisphaeraceae</taxon>
        <taxon>Limisphaera</taxon>
    </lineage>
</organism>
<feature type="binding site" description="via carbamate group" evidence="15">
    <location>
        <position position="123"/>
    </location>
    <ligand>
        <name>Mg(2+)</name>
        <dbReference type="ChEBI" id="CHEBI:18420"/>
    </ligand>
</feature>
<keyword evidence="3 15" id="KW-0028">Amino-acid biosynthesis</keyword>
<dbReference type="PANTHER" id="PTHR43661:SF3">
    <property type="entry name" value="D-XYLONATE DEHYDRATASE YAGF-RELATED"/>
    <property type="match status" value="1"/>
</dbReference>
<keyword evidence="8 15" id="KW-0411">Iron-sulfur</keyword>
<accession>A0A6M1RWT2</accession>
<evidence type="ECO:0000256" key="1">
    <source>
        <dbReference type="ARBA" id="ARBA00001946"/>
    </source>
</evidence>
<feature type="binding site" evidence="15">
    <location>
        <position position="122"/>
    </location>
    <ligand>
        <name>Mg(2+)</name>
        <dbReference type="ChEBI" id="CHEBI:18420"/>
    </ligand>
</feature>
<comment type="subunit">
    <text evidence="15">Homodimer.</text>
</comment>
<feature type="modified residue" description="N6-carboxylysine" evidence="15">
    <location>
        <position position="123"/>
    </location>
</feature>
<feature type="binding site" evidence="15">
    <location>
        <position position="80"/>
    </location>
    <ligand>
        <name>Mg(2+)</name>
        <dbReference type="ChEBI" id="CHEBI:18420"/>
    </ligand>
</feature>
<dbReference type="GO" id="GO:0009097">
    <property type="term" value="P:isoleucine biosynthetic process"/>
    <property type="evidence" value="ECO:0007669"/>
    <property type="project" value="UniProtKB-UniRule"/>
</dbReference>
<gene>
    <name evidence="15" type="primary">ilvD</name>
    <name evidence="18" type="ORF">G4L39_10470</name>
</gene>
<dbReference type="InterPro" id="IPR056740">
    <property type="entry name" value="ILV_EDD_C"/>
</dbReference>